<dbReference type="EMBL" id="CM051402">
    <property type="protein sequence ID" value="KAJ4710148.1"/>
    <property type="molecule type" value="Genomic_DNA"/>
</dbReference>
<evidence type="ECO:0000313" key="2">
    <source>
        <dbReference type="Proteomes" id="UP001164539"/>
    </source>
</evidence>
<protein>
    <submittedName>
        <fullName evidence="1">Xyloglucan endotransglucosylase/hydrolase</fullName>
    </submittedName>
</protein>
<name>A0ACC1XFY4_MELAZ</name>
<organism evidence="1 2">
    <name type="scientific">Melia azedarach</name>
    <name type="common">Chinaberry tree</name>
    <dbReference type="NCBI Taxonomy" id="155640"/>
    <lineage>
        <taxon>Eukaryota</taxon>
        <taxon>Viridiplantae</taxon>
        <taxon>Streptophyta</taxon>
        <taxon>Embryophyta</taxon>
        <taxon>Tracheophyta</taxon>
        <taxon>Spermatophyta</taxon>
        <taxon>Magnoliopsida</taxon>
        <taxon>eudicotyledons</taxon>
        <taxon>Gunneridae</taxon>
        <taxon>Pentapetalae</taxon>
        <taxon>rosids</taxon>
        <taxon>malvids</taxon>
        <taxon>Sapindales</taxon>
        <taxon>Meliaceae</taxon>
        <taxon>Melia</taxon>
    </lineage>
</organism>
<sequence length="334" mass="37858">MGVSSLSCFLFAFSLFVVVASGFYRNLPILPFDEGYAHLFGNDNLVVHKDGKSVHLSLDERTGSGFVSQDLYLHGFFSASIKLPADYTAGVVVAFYMSNGDIFQKNHDEIDFEFLGNIRGKDWRIQTNIYGNGSTSVGREERYNLWFDPADDFHQYSILWTDSKIIFYVDNVPIREVKRTASMGGDFPSKPMSLYATIWDGSDWATNGGKYRVNYKYAPYVTEFSNFILHGCAVDPIEQTSSKCDATESSKSVPTGISPSQRIKMDNFRRKHMTYSYCYDQIRYKVPPSECVINPLEAERLKVYDPVTFGGGRRHHGKRHHHSRATRSGEANSV</sequence>
<comment type="caution">
    <text evidence="1">The sequence shown here is derived from an EMBL/GenBank/DDBJ whole genome shotgun (WGS) entry which is preliminary data.</text>
</comment>
<reference evidence="1 2" key="1">
    <citation type="journal article" date="2023" name="Science">
        <title>Complex scaffold remodeling in plant triterpene biosynthesis.</title>
        <authorList>
            <person name="De La Pena R."/>
            <person name="Hodgson H."/>
            <person name="Liu J.C."/>
            <person name="Stephenson M.J."/>
            <person name="Martin A.C."/>
            <person name="Owen C."/>
            <person name="Harkess A."/>
            <person name="Leebens-Mack J."/>
            <person name="Jimenez L.E."/>
            <person name="Osbourn A."/>
            <person name="Sattely E.S."/>
        </authorList>
    </citation>
    <scope>NUCLEOTIDE SEQUENCE [LARGE SCALE GENOMIC DNA]</scope>
    <source>
        <strain evidence="2">cv. JPN11</strain>
        <tissue evidence="1">Leaf</tissue>
    </source>
</reference>
<accession>A0ACC1XFY4</accession>
<gene>
    <name evidence="1" type="ORF">OWV82_016369</name>
</gene>
<dbReference type="Proteomes" id="UP001164539">
    <property type="component" value="Chromosome 9"/>
</dbReference>
<evidence type="ECO:0000313" key="1">
    <source>
        <dbReference type="EMBL" id="KAJ4710148.1"/>
    </source>
</evidence>
<keyword evidence="2" id="KW-1185">Reference proteome</keyword>
<proteinExistence type="predicted"/>